<feature type="transmembrane region" description="Helical" evidence="1">
    <location>
        <begin position="97"/>
        <end position="120"/>
    </location>
</feature>
<reference evidence="3" key="1">
    <citation type="journal article" date="2023" name="Commun. Biol.">
        <title>Genome analysis of Parmales, the sister group of diatoms, reveals the evolutionary specialization of diatoms from phago-mixotrophs to photoautotrophs.</title>
        <authorList>
            <person name="Ban H."/>
            <person name="Sato S."/>
            <person name="Yoshikawa S."/>
            <person name="Yamada K."/>
            <person name="Nakamura Y."/>
            <person name="Ichinomiya M."/>
            <person name="Sato N."/>
            <person name="Blanc-Mathieu R."/>
            <person name="Endo H."/>
            <person name="Kuwata A."/>
            <person name="Ogata H."/>
        </authorList>
    </citation>
    <scope>NUCLEOTIDE SEQUENCE [LARGE SCALE GENOMIC DNA]</scope>
</reference>
<evidence type="ECO:0000313" key="2">
    <source>
        <dbReference type="EMBL" id="GMI45138.1"/>
    </source>
</evidence>
<dbReference type="EMBL" id="BRYA01000238">
    <property type="protein sequence ID" value="GMI45138.1"/>
    <property type="molecule type" value="Genomic_DNA"/>
</dbReference>
<accession>A0A9W7GJD2</accession>
<keyword evidence="1" id="KW-1133">Transmembrane helix</keyword>
<dbReference type="Proteomes" id="UP001165065">
    <property type="component" value="Unassembled WGS sequence"/>
</dbReference>
<keyword evidence="1" id="KW-0812">Transmembrane</keyword>
<name>A0A9W7GJD2_9STRA</name>
<feature type="transmembrane region" description="Helical" evidence="1">
    <location>
        <begin position="297"/>
        <end position="316"/>
    </location>
</feature>
<proteinExistence type="predicted"/>
<keyword evidence="3" id="KW-1185">Reference proteome</keyword>
<comment type="caution">
    <text evidence="2">The sequence shown here is derived from an EMBL/GenBank/DDBJ whole genome shotgun (WGS) entry which is preliminary data.</text>
</comment>
<dbReference type="AlphaFoldDB" id="A0A9W7GJD2"/>
<sequence length="381" mass="42498">MSSYAEKTAANEATSSCCIFPPDADDCRVGCCHLRCCCPCFKSHDDPDDGIPPFCRGDNKSIICLLNFQNPIFATSRIAILFSNVGLPHFDRWRRRYMALAFVITLTAFLMVAYACLAIFNNKDIIPFAHWASGMSYEGPFPPRGYDFFAVFIGLRGYVLVDCVAKTEPDGLVSGLLDNDFDCTNTVYSFSDKLHSSWSGECRPACAASVFMAFSGLYGLGIAMVGTLNRMRVASDAPQQKMMGSVFDTIGSVSLAMSLLAFERGCYHTMEETNVVFERGEVGEDKVVGEMFWWRGAAYWVFWGFVFTGGVIRAALHWLTPCPGCGVGFWKFELPVLKEGHPLYWRVVELKRLAGEAISMVRKTTTTRPNREDAEAWHNKL</sequence>
<evidence type="ECO:0000313" key="3">
    <source>
        <dbReference type="Proteomes" id="UP001165065"/>
    </source>
</evidence>
<gene>
    <name evidence="2" type="ORF">TrCOL_g10615</name>
</gene>
<evidence type="ECO:0000256" key="1">
    <source>
        <dbReference type="SAM" id="Phobius"/>
    </source>
</evidence>
<feature type="transmembrane region" description="Helical" evidence="1">
    <location>
        <begin position="207"/>
        <end position="230"/>
    </location>
</feature>
<protein>
    <submittedName>
        <fullName evidence="2">Uncharacterized protein</fullName>
    </submittedName>
</protein>
<organism evidence="2 3">
    <name type="scientific">Triparma columacea</name>
    <dbReference type="NCBI Taxonomy" id="722753"/>
    <lineage>
        <taxon>Eukaryota</taxon>
        <taxon>Sar</taxon>
        <taxon>Stramenopiles</taxon>
        <taxon>Ochrophyta</taxon>
        <taxon>Bolidophyceae</taxon>
        <taxon>Parmales</taxon>
        <taxon>Triparmaceae</taxon>
        <taxon>Triparma</taxon>
    </lineage>
</organism>
<keyword evidence="1" id="KW-0472">Membrane</keyword>
<dbReference type="OrthoDB" id="195706at2759"/>